<proteinExistence type="predicted"/>
<feature type="transmembrane region" description="Helical" evidence="1">
    <location>
        <begin position="58"/>
        <end position="79"/>
    </location>
</feature>
<dbReference type="AlphaFoldDB" id="A0A6A4PKJ2"/>
<gene>
    <name evidence="2" type="ORF">Lalb_Chr13g0303621</name>
</gene>
<dbReference type="EMBL" id="WOCE01000013">
    <property type="protein sequence ID" value="KAE9601990.1"/>
    <property type="molecule type" value="Genomic_DNA"/>
</dbReference>
<keyword evidence="3" id="KW-1185">Reference proteome</keyword>
<organism evidence="2 3">
    <name type="scientific">Lupinus albus</name>
    <name type="common">White lupine</name>
    <name type="synonym">Lupinus termis</name>
    <dbReference type="NCBI Taxonomy" id="3870"/>
    <lineage>
        <taxon>Eukaryota</taxon>
        <taxon>Viridiplantae</taxon>
        <taxon>Streptophyta</taxon>
        <taxon>Embryophyta</taxon>
        <taxon>Tracheophyta</taxon>
        <taxon>Spermatophyta</taxon>
        <taxon>Magnoliopsida</taxon>
        <taxon>eudicotyledons</taxon>
        <taxon>Gunneridae</taxon>
        <taxon>Pentapetalae</taxon>
        <taxon>rosids</taxon>
        <taxon>fabids</taxon>
        <taxon>Fabales</taxon>
        <taxon>Fabaceae</taxon>
        <taxon>Papilionoideae</taxon>
        <taxon>50 kb inversion clade</taxon>
        <taxon>genistoids sensu lato</taxon>
        <taxon>core genistoids</taxon>
        <taxon>Genisteae</taxon>
        <taxon>Lupinus</taxon>
    </lineage>
</organism>
<keyword evidence="1" id="KW-0812">Transmembrane</keyword>
<evidence type="ECO:0000313" key="3">
    <source>
        <dbReference type="Proteomes" id="UP000447434"/>
    </source>
</evidence>
<protein>
    <submittedName>
        <fullName evidence="2">Uncharacterized protein</fullName>
    </submittedName>
</protein>
<reference evidence="3" key="1">
    <citation type="journal article" date="2020" name="Nat. Commun.">
        <title>Genome sequence of the cluster root forming white lupin.</title>
        <authorList>
            <person name="Hufnagel B."/>
            <person name="Marques A."/>
            <person name="Soriano A."/>
            <person name="Marques L."/>
            <person name="Divol F."/>
            <person name="Doumas P."/>
            <person name="Sallet E."/>
            <person name="Mancinotti D."/>
            <person name="Carrere S."/>
            <person name="Marande W."/>
            <person name="Arribat S."/>
            <person name="Keller J."/>
            <person name="Huneau C."/>
            <person name="Blein T."/>
            <person name="Aime D."/>
            <person name="Laguerre M."/>
            <person name="Taylor J."/>
            <person name="Schubert V."/>
            <person name="Nelson M."/>
            <person name="Geu-Flores F."/>
            <person name="Crespi M."/>
            <person name="Gallardo-Guerrero K."/>
            <person name="Delaux P.-M."/>
            <person name="Salse J."/>
            <person name="Berges H."/>
            <person name="Guyot R."/>
            <person name="Gouzy J."/>
            <person name="Peret B."/>
        </authorList>
    </citation>
    <scope>NUCLEOTIDE SEQUENCE [LARGE SCALE GENOMIC DNA]</scope>
    <source>
        <strain evidence="3">cv. Amiga</strain>
    </source>
</reference>
<evidence type="ECO:0000256" key="1">
    <source>
        <dbReference type="SAM" id="Phobius"/>
    </source>
</evidence>
<keyword evidence="1" id="KW-0472">Membrane</keyword>
<sequence length="102" mass="11863">MVLINFDPPPIFPLIIIITFHCVFLYQKNSLQEFKLLLFNSGSRVPFLHGHAPTINQIFSFIFPKIPISLCFLFSNPLVSSFGSLHRYVYVALLFFIFTFFI</sequence>
<keyword evidence="1" id="KW-1133">Transmembrane helix</keyword>
<dbReference type="Proteomes" id="UP000447434">
    <property type="component" value="Chromosome 13"/>
</dbReference>
<feature type="transmembrane region" description="Helical" evidence="1">
    <location>
        <begin position="6"/>
        <end position="26"/>
    </location>
</feature>
<name>A0A6A4PKJ2_LUPAL</name>
<accession>A0A6A4PKJ2</accession>
<feature type="transmembrane region" description="Helical" evidence="1">
    <location>
        <begin position="85"/>
        <end position="101"/>
    </location>
</feature>
<comment type="caution">
    <text evidence="2">The sequence shown here is derived from an EMBL/GenBank/DDBJ whole genome shotgun (WGS) entry which is preliminary data.</text>
</comment>
<evidence type="ECO:0000313" key="2">
    <source>
        <dbReference type="EMBL" id="KAE9601990.1"/>
    </source>
</evidence>